<proteinExistence type="predicted"/>
<dbReference type="AlphaFoldDB" id="A0A9D4H468"/>
<organism evidence="1 2">
    <name type="scientific">Dreissena polymorpha</name>
    <name type="common">Zebra mussel</name>
    <name type="synonym">Mytilus polymorpha</name>
    <dbReference type="NCBI Taxonomy" id="45954"/>
    <lineage>
        <taxon>Eukaryota</taxon>
        <taxon>Metazoa</taxon>
        <taxon>Spiralia</taxon>
        <taxon>Lophotrochozoa</taxon>
        <taxon>Mollusca</taxon>
        <taxon>Bivalvia</taxon>
        <taxon>Autobranchia</taxon>
        <taxon>Heteroconchia</taxon>
        <taxon>Euheterodonta</taxon>
        <taxon>Imparidentia</taxon>
        <taxon>Neoheterodontei</taxon>
        <taxon>Myida</taxon>
        <taxon>Dreissenoidea</taxon>
        <taxon>Dreissenidae</taxon>
        <taxon>Dreissena</taxon>
    </lineage>
</organism>
<protein>
    <submittedName>
        <fullName evidence="1">Uncharacterized protein</fullName>
    </submittedName>
</protein>
<name>A0A9D4H468_DREPO</name>
<sequence>MDNEDSAVAQDQPEVHAKIKLFDINEARLLRKKQKMEEKERKINNYELTPLTINSGEGEQYVEMRNYSLNENVKNEEEIKIY</sequence>
<dbReference type="Proteomes" id="UP000828390">
    <property type="component" value="Unassembled WGS sequence"/>
</dbReference>
<dbReference type="EMBL" id="JAIWYP010000005">
    <property type="protein sequence ID" value="KAH3827113.1"/>
    <property type="molecule type" value="Genomic_DNA"/>
</dbReference>
<comment type="caution">
    <text evidence="1">The sequence shown here is derived from an EMBL/GenBank/DDBJ whole genome shotgun (WGS) entry which is preliminary data.</text>
</comment>
<evidence type="ECO:0000313" key="1">
    <source>
        <dbReference type="EMBL" id="KAH3827113.1"/>
    </source>
</evidence>
<keyword evidence="2" id="KW-1185">Reference proteome</keyword>
<gene>
    <name evidence="1" type="ORF">DPMN_129042</name>
</gene>
<reference evidence="1" key="2">
    <citation type="submission" date="2020-11" db="EMBL/GenBank/DDBJ databases">
        <authorList>
            <person name="McCartney M.A."/>
            <person name="Auch B."/>
            <person name="Kono T."/>
            <person name="Mallez S."/>
            <person name="Becker A."/>
            <person name="Gohl D.M."/>
            <person name="Silverstein K.A.T."/>
            <person name="Koren S."/>
            <person name="Bechman K.B."/>
            <person name="Herman A."/>
            <person name="Abrahante J.E."/>
            <person name="Garbe J."/>
        </authorList>
    </citation>
    <scope>NUCLEOTIDE SEQUENCE</scope>
    <source>
        <strain evidence="1">Duluth1</strain>
        <tissue evidence="1">Whole animal</tissue>
    </source>
</reference>
<reference evidence="1" key="1">
    <citation type="journal article" date="2019" name="bioRxiv">
        <title>The Genome of the Zebra Mussel, Dreissena polymorpha: A Resource for Invasive Species Research.</title>
        <authorList>
            <person name="McCartney M.A."/>
            <person name="Auch B."/>
            <person name="Kono T."/>
            <person name="Mallez S."/>
            <person name="Zhang Y."/>
            <person name="Obille A."/>
            <person name="Becker A."/>
            <person name="Abrahante J.E."/>
            <person name="Garbe J."/>
            <person name="Badalamenti J.P."/>
            <person name="Herman A."/>
            <person name="Mangelson H."/>
            <person name="Liachko I."/>
            <person name="Sullivan S."/>
            <person name="Sone E.D."/>
            <person name="Koren S."/>
            <person name="Silverstein K.A.T."/>
            <person name="Beckman K.B."/>
            <person name="Gohl D.M."/>
        </authorList>
    </citation>
    <scope>NUCLEOTIDE SEQUENCE</scope>
    <source>
        <strain evidence="1">Duluth1</strain>
        <tissue evidence="1">Whole animal</tissue>
    </source>
</reference>
<accession>A0A9D4H468</accession>
<evidence type="ECO:0000313" key="2">
    <source>
        <dbReference type="Proteomes" id="UP000828390"/>
    </source>
</evidence>